<protein>
    <recommendedName>
        <fullName evidence="3">Glycosyl transferase family 1 domain-containing protein</fullName>
    </recommendedName>
</protein>
<proteinExistence type="predicted"/>
<gene>
    <name evidence="4" type="ORF">COT52_02660</name>
</gene>
<evidence type="ECO:0000313" key="5">
    <source>
        <dbReference type="Proteomes" id="UP000231414"/>
    </source>
</evidence>
<dbReference type="PANTHER" id="PTHR12526:SF629">
    <property type="entry name" value="TEICHURONIC ACID BIOSYNTHESIS GLYCOSYLTRANSFERASE TUAH-RELATED"/>
    <property type="match status" value="1"/>
</dbReference>
<dbReference type="CDD" id="cd03801">
    <property type="entry name" value="GT4_PimA-like"/>
    <property type="match status" value="1"/>
</dbReference>
<dbReference type="Proteomes" id="UP000231414">
    <property type="component" value="Unassembled WGS sequence"/>
</dbReference>
<keyword evidence="2" id="KW-0808">Transferase</keyword>
<keyword evidence="1" id="KW-0328">Glycosyltransferase</keyword>
<dbReference type="Pfam" id="PF00534">
    <property type="entry name" value="Glycos_transf_1"/>
    <property type="match status" value="2"/>
</dbReference>
<dbReference type="SUPFAM" id="SSF53756">
    <property type="entry name" value="UDP-Glycosyltransferase/glycogen phosphorylase"/>
    <property type="match status" value="2"/>
</dbReference>
<feature type="domain" description="Glycosyl transferase family 1" evidence="3">
    <location>
        <begin position="231"/>
        <end position="381"/>
    </location>
</feature>
<dbReference type="Gene3D" id="3.40.50.2000">
    <property type="entry name" value="Glycogen Phosphorylase B"/>
    <property type="match status" value="2"/>
</dbReference>
<evidence type="ECO:0000256" key="2">
    <source>
        <dbReference type="ARBA" id="ARBA00022679"/>
    </source>
</evidence>
<dbReference type="EMBL" id="PEYW01000039">
    <property type="protein sequence ID" value="PIS20626.1"/>
    <property type="molecule type" value="Genomic_DNA"/>
</dbReference>
<organism evidence="4 5">
    <name type="scientific">candidate division WWE3 bacterium CG08_land_8_20_14_0_20_43_13</name>
    <dbReference type="NCBI Taxonomy" id="1975087"/>
    <lineage>
        <taxon>Bacteria</taxon>
        <taxon>Katanobacteria</taxon>
    </lineage>
</organism>
<sequence>MFLLYGLITTLIMERIECDILAIVHRLWIDGRRKTGGLDMVLDYWLDQGSRICIIEHPLEDARSSFITIKEKGQLDRTLFKGRITSFTGPLQWLGEAFFNIKYAIFNIKGHPLLATSDLLNNAVGIFLPGKFRRFYFHCVDYSANRFGNFFLNIIYKILLQLSFRKASLIGVVSSRTRQEMIKQGARPDLIFHLPNSPLYRGFDYNFDYSALKIPFSILYSSTKVIDRYCYKEAVEAVRLVKKSFPQVILRIVGKTDSDNAYLAELKEMIKEHDLEGNVEFLGYLEKDNLNKVLRQSQIGLALHAQELAFYYHYADPLKVREYAAFGLPTVTDNNSSVADDVITAQSGIVANGITEIAQEIVHLFKDSSFYNQLSQNARQWAKNNDKITLLDKLSSVLEVKIAEQKKVSVLYIVSYYGFGPLNYLQQFLKETDKAEIATISLPPIRLVDKRLVIKSSAHEADGKEISYTLDWPFSLPAVFVYPAHYILAFWVFYKVFTQLRKNHFDICIAEPCFNTIFSWLLRAFKFVTFTIFVNGDIIPERKFGNDPYYIHQYSGQAGLLRWAASLFHQVLVKVQMLFRHIGYNSDLVWCITDKIAQWDREHGLTCKKLMVEKASFVDYSQVERNTKIQKDFNALGYIGRLNAGAGIDLLISTLPLLVEKVPNIKIHFIGGSDPTVAKYKKLAQEKGVSEHVVFYGFIPDLEDAFSILAKTVLGMALYDPTDENGSSYTQSGKLRDYLKAGLPIIATRSGSDIISDLEKFNAGVLVDYNPQDIVDKIFTILSSLDEYTQLQQGVLRLARDLDYHDGIIRAWQQITSEFTKKI</sequence>
<accession>A0A2H0X6T2</accession>
<comment type="caution">
    <text evidence="4">The sequence shown here is derived from an EMBL/GenBank/DDBJ whole genome shotgun (WGS) entry which is preliminary data.</text>
</comment>
<evidence type="ECO:0000259" key="3">
    <source>
        <dbReference type="Pfam" id="PF00534"/>
    </source>
</evidence>
<evidence type="ECO:0000313" key="4">
    <source>
        <dbReference type="EMBL" id="PIS20626.1"/>
    </source>
</evidence>
<name>A0A2H0X6T2_UNCKA</name>
<dbReference type="PANTHER" id="PTHR12526">
    <property type="entry name" value="GLYCOSYLTRANSFERASE"/>
    <property type="match status" value="1"/>
</dbReference>
<reference evidence="5" key="1">
    <citation type="submission" date="2017-09" db="EMBL/GenBank/DDBJ databases">
        <title>Depth-based differentiation of microbial function through sediment-hosted aquifers and enrichment of novel symbionts in the deep terrestrial subsurface.</title>
        <authorList>
            <person name="Probst A.J."/>
            <person name="Ladd B."/>
            <person name="Jarett J.K."/>
            <person name="Geller-Mcgrath D.E."/>
            <person name="Sieber C.M.K."/>
            <person name="Emerson J.B."/>
            <person name="Anantharaman K."/>
            <person name="Thomas B.C."/>
            <person name="Malmstrom R."/>
            <person name="Stieglmeier M."/>
            <person name="Klingl A."/>
            <person name="Woyke T."/>
            <person name="Ryan C.M."/>
            <person name="Banfield J.F."/>
        </authorList>
    </citation>
    <scope>NUCLEOTIDE SEQUENCE [LARGE SCALE GENOMIC DNA]</scope>
</reference>
<evidence type="ECO:0000256" key="1">
    <source>
        <dbReference type="ARBA" id="ARBA00022676"/>
    </source>
</evidence>
<feature type="domain" description="Glycosyl transferase family 1" evidence="3">
    <location>
        <begin position="625"/>
        <end position="789"/>
    </location>
</feature>
<dbReference type="AlphaFoldDB" id="A0A2H0X6T2"/>
<dbReference type="GO" id="GO:0016757">
    <property type="term" value="F:glycosyltransferase activity"/>
    <property type="evidence" value="ECO:0007669"/>
    <property type="project" value="UniProtKB-KW"/>
</dbReference>
<dbReference type="InterPro" id="IPR001296">
    <property type="entry name" value="Glyco_trans_1"/>
</dbReference>